<evidence type="ECO:0000256" key="2">
    <source>
        <dbReference type="ARBA" id="ARBA00023242"/>
    </source>
</evidence>
<dbReference type="PROSITE" id="PS51017">
    <property type="entry name" value="CCT"/>
    <property type="match status" value="1"/>
</dbReference>
<gene>
    <name evidence="5" type="ORF">ECRASSUSDP1_LOCUS16159</name>
</gene>
<dbReference type="GO" id="GO:0005634">
    <property type="term" value="C:nucleus"/>
    <property type="evidence" value="ECO:0007669"/>
    <property type="project" value="UniProtKB-SubCell"/>
</dbReference>
<evidence type="ECO:0000313" key="5">
    <source>
        <dbReference type="EMBL" id="CAI2374801.1"/>
    </source>
</evidence>
<accession>A0AAD1XL25</accession>
<dbReference type="Pfam" id="PF06203">
    <property type="entry name" value="CCT"/>
    <property type="match status" value="1"/>
</dbReference>
<feature type="domain" description="CCT" evidence="4">
    <location>
        <begin position="228"/>
        <end position="270"/>
    </location>
</feature>
<sequence length="301" mass="34343">MSYSLLAKVKKKGDKSRLFDPLQANILSLAVQQRSKHIFTPVPIRANVKQTFPQEIGQEGPVNVETDLIAALLKVSSEDRFPALNLLASLLKVPRNSEVESTLSKLATPLHATSELHSYSGCNDINSSLQESNQLETTETYLDPLKSKKKLVRKQTSFAMTDVKSECNSTNEPVNQTTKSPDHNDSIHNFDDSEEILPSSVKNSPLIGYKNNTKTSEKMVGLLTASERKLKVQRYLDKKKRRRGEKSVRYECRQDLASKRFRYQGRFIRFEDLHKFKGKLIIDYTERKLIKPIFQITKVSR</sequence>
<comment type="subcellular location">
    <subcellularLocation>
        <location evidence="1">Nucleus</location>
    </subcellularLocation>
</comment>
<comment type="caution">
    <text evidence="5">The sequence shown here is derived from an EMBL/GenBank/DDBJ whole genome shotgun (WGS) entry which is preliminary data.</text>
</comment>
<dbReference type="AlphaFoldDB" id="A0AAD1XL25"/>
<protein>
    <recommendedName>
        <fullName evidence="4">CCT domain-containing protein</fullName>
    </recommendedName>
</protein>
<evidence type="ECO:0000313" key="6">
    <source>
        <dbReference type="Proteomes" id="UP001295684"/>
    </source>
</evidence>
<dbReference type="PANTHER" id="PTHR31319">
    <property type="entry name" value="ZINC FINGER PROTEIN CONSTANS-LIKE 4"/>
    <property type="match status" value="1"/>
</dbReference>
<dbReference type="Proteomes" id="UP001295684">
    <property type="component" value="Unassembled WGS sequence"/>
</dbReference>
<name>A0AAD1XL25_EUPCR</name>
<dbReference type="InterPro" id="IPR045281">
    <property type="entry name" value="CONSTANS-like"/>
</dbReference>
<organism evidence="5 6">
    <name type="scientific">Euplotes crassus</name>
    <dbReference type="NCBI Taxonomy" id="5936"/>
    <lineage>
        <taxon>Eukaryota</taxon>
        <taxon>Sar</taxon>
        <taxon>Alveolata</taxon>
        <taxon>Ciliophora</taxon>
        <taxon>Intramacronucleata</taxon>
        <taxon>Spirotrichea</taxon>
        <taxon>Hypotrichia</taxon>
        <taxon>Euplotida</taxon>
        <taxon>Euplotidae</taxon>
        <taxon>Moneuplotes</taxon>
    </lineage>
</organism>
<evidence type="ECO:0000256" key="3">
    <source>
        <dbReference type="SAM" id="MobiDB-lite"/>
    </source>
</evidence>
<evidence type="ECO:0000259" key="4">
    <source>
        <dbReference type="PROSITE" id="PS51017"/>
    </source>
</evidence>
<keyword evidence="2" id="KW-0539">Nucleus</keyword>
<reference evidence="5" key="1">
    <citation type="submission" date="2023-07" db="EMBL/GenBank/DDBJ databases">
        <authorList>
            <consortium name="AG Swart"/>
            <person name="Singh M."/>
            <person name="Singh A."/>
            <person name="Seah K."/>
            <person name="Emmerich C."/>
        </authorList>
    </citation>
    <scope>NUCLEOTIDE SEQUENCE</scope>
    <source>
        <strain evidence="5">DP1</strain>
    </source>
</reference>
<dbReference type="InterPro" id="IPR010402">
    <property type="entry name" value="CCT_domain"/>
</dbReference>
<proteinExistence type="predicted"/>
<dbReference type="PANTHER" id="PTHR31319:SF77">
    <property type="entry name" value="ZINC FINGER PROTEIN CONSTANS-LIKE 4"/>
    <property type="match status" value="1"/>
</dbReference>
<feature type="region of interest" description="Disordered" evidence="3">
    <location>
        <begin position="164"/>
        <end position="184"/>
    </location>
</feature>
<feature type="compositionally biased region" description="Polar residues" evidence="3">
    <location>
        <begin position="166"/>
        <end position="179"/>
    </location>
</feature>
<keyword evidence="6" id="KW-1185">Reference proteome</keyword>
<dbReference type="EMBL" id="CAMPGE010016226">
    <property type="protein sequence ID" value="CAI2374801.1"/>
    <property type="molecule type" value="Genomic_DNA"/>
</dbReference>
<evidence type="ECO:0000256" key="1">
    <source>
        <dbReference type="ARBA" id="ARBA00004123"/>
    </source>
</evidence>